<keyword evidence="3" id="KW-0812">Transmembrane</keyword>
<evidence type="ECO:0000256" key="7">
    <source>
        <dbReference type="SAM" id="SignalP"/>
    </source>
</evidence>
<evidence type="ECO:0000313" key="8">
    <source>
        <dbReference type="EMBL" id="OEU18416.1"/>
    </source>
</evidence>
<keyword evidence="9" id="KW-1185">Reference proteome</keyword>
<dbReference type="EMBL" id="KV784356">
    <property type="protein sequence ID" value="OEU18416.1"/>
    <property type="molecule type" value="Genomic_DNA"/>
</dbReference>
<comment type="subcellular location">
    <subcellularLocation>
        <location evidence="1">Membrane</location>
        <topology evidence="1">Multi-pass membrane protein</topology>
    </subcellularLocation>
</comment>
<proteinExistence type="inferred from homology"/>
<dbReference type="AlphaFoldDB" id="A0A1E7FJS5"/>
<dbReference type="GO" id="GO:0016020">
    <property type="term" value="C:membrane"/>
    <property type="evidence" value="ECO:0007669"/>
    <property type="project" value="UniProtKB-SubCell"/>
</dbReference>
<evidence type="ECO:0000256" key="6">
    <source>
        <dbReference type="RuleBase" id="RU363053"/>
    </source>
</evidence>
<feature type="chain" id="PRO_5009193211" evidence="7">
    <location>
        <begin position="20"/>
        <end position="271"/>
    </location>
</feature>
<dbReference type="KEGG" id="fcy:FRACYDRAFT_236693"/>
<dbReference type="Pfam" id="PF04117">
    <property type="entry name" value="Mpv17_PMP22"/>
    <property type="match status" value="1"/>
</dbReference>
<dbReference type="PANTHER" id="PTHR11266:SF17">
    <property type="entry name" value="PROTEIN MPV17"/>
    <property type="match status" value="1"/>
</dbReference>
<accession>A0A1E7FJS5</accession>
<sequence>MKSSLLSLLLLLLPQELLGFVPATTAPMHKKTTTTTKPTASFEHPTISHHHHRHHHHFTTNRQTSSVGLTVLSAASESVSIIEQLTNPLLIQHIATGGILALAGDVIAQSLLSEDEKKSFPPADWDKVRTAAFVAFGAIYTGGAQHFIFGFLNDNFDEPLTRLALAQFGFIPFCYYPTFLLMVPALRAGWESEFGSDEASDRQKELFSEVAGKIPATLLRNWCFWLPVQFVQFNYIAPDLQVTFAAAFGVIWNAILSWSTASSVPTTEKEA</sequence>
<evidence type="ECO:0000256" key="4">
    <source>
        <dbReference type="ARBA" id="ARBA00022989"/>
    </source>
</evidence>
<organism evidence="8 9">
    <name type="scientific">Fragilariopsis cylindrus CCMP1102</name>
    <dbReference type="NCBI Taxonomy" id="635003"/>
    <lineage>
        <taxon>Eukaryota</taxon>
        <taxon>Sar</taxon>
        <taxon>Stramenopiles</taxon>
        <taxon>Ochrophyta</taxon>
        <taxon>Bacillariophyta</taxon>
        <taxon>Bacillariophyceae</taxon>
        <taxon>Bacillariophycidae</taxon>
        <taxon>Bacillariales</taxon>
        <taxon>Bacillariaceae</taxon>
        <taxon>Fragilariopsis</taxon>
    </lineage>
</organism>
<evidence type="ECO:0000256" key="5">
    <source>
        <dbReference type="ARBA" id="ARBA00023136"/>
    </source>
</evidence>
<dbReference type="InParanoid" id="A0A1E7FJS5"/>
<dbReference type="GO" id="GO:0005737">
    <property type="term" value="C:cytoplasm"/>
    <property type="evidence" value="ECO:0007669"/>
    <property type="project" value="TreeGrafter"/>
</dbReference>
<evidence type="ECO:0000256" key="1">
    <source>
        <dbReference type="ARBA" id="ARBA00004141"/>
    </source>
</evidence>
<feature type="signal peptide" evidence="7">
    <location>
        <begin position="1"/>
        <end position="19"/>
    </location>
</feature>
<name>A0A1E7FJS5_9STRA</name>
<evidence type="ECO:0000256" key="2">
    <source>
        <dbReference type="ARBA" id="ARBA00006824"/>
    </source>
</evidence>
<evidence type="ECO:0000256" key="3">
    <source>
        <dbReference type="ARBA" id="ARBA00022692"/>
    </source>
</evidence>
<keyword evidence="7" id="KW-0732">Signal</keyword>
<dbReference type="OrthoDB" id="430207at2759"/>
<dbReference type="Proteomes" id="UP000095751">
    <property type="component" value="Unassembled WGS sequence"/>
</dbReference>
<keyword evidence="5" id="KW-0472">Membrane</keyword>
<reference evidence="8 9" key="1">
    <citation type="submission" date="2016-09" db="EMBL/GenBank/DDBJ databases">
        <title>Extensive genetic diversity and differential bi-allelic expression allows diatom success in the polar Southern Ocean.</title>
        <authorList>
            <consortium name="DOE Joint Genome Institute"/>
            <person name="Mock T."/>
            <person name="Otillar R.P."/>
            <person name="Strauss J."/>
            <person name="Dupont C."/>
            <person name="Frickenhaus S."/>
            <person name="Maumus F."/>
            <person name="Mcmullan M."/>
            <person name="Sanges R."/>
            <person name="Schmutz J."/>
            <person name="Toseland A."/>
            <person name="Valas R."/>
            <person name="Veluchamy A."/>
            <person name="Ward B.J."/>
            <person name="Allen A."/>
            <person name="Barry K."/>
            <person name="Falciatore A."/>
            <person name="Ferrante M."/>
            <person name="Fortunato A.E."/>
            <person name="Gloeckner G."/>
            <person name="Gruber A."/>
            <person name="Hipkin R."/>
            <person name="Janech M."/>
            <person name="Kroth P."/>
            <person name="Leese F."/>
            <person name="Lindquist E."/>
            <person name="Lyon B.R."/>
            <person name="Martin J."/>
            <person name="Mayer C."/>
            <person name="Parker M."/>
            <person name="Quesneville H."/>
            <person name="Raymond J."/>
            <person name="Uhlig C."/>
            <person name="Valentin K.U."/>
            <person name="Worden A.Z."/>
            <person name="Armbrust E.V."/>
            <person name="Bowler C."/>
            <person name="Green B."/>
            <person name="Moulton V."/>
            <person name="Van Oosterhout C."/>
            <person name="Grigoriev I."/>
        </authorList>
    </citation>
    <scope>NUCLEOTIDE SEQUENCE [LARGE SCALE GENOMIC DNA]</scope>
    <source>
        <strain evidence="8 9">CCMP1102</strain>
    </source>
</reference>
<gene>
    <name evidence="8" type="ORF">FRACYDRAFT_236693</name>
</gene>
<dbReference type="InterPro" id="IPR007248">
    <property type="entry name" value="Mpv17_PMP22"/>
</dbReference>
<comment type="similarity">
    <text evidence="2 6">Belongs to the peroxisomal membrane protein PXMP2/4 family.</text>
</comment>
<keyword evidence="4" id="KW-1133">Transmembrane helix</keyword>
<evidence type="ECO:0000313" key="9">
    <source>
        <dbReference type="Proteomes" id="UP000095751"/>
    </source>
</evidence>
<dbReference type="PANTHER" id="PTHR11266">
    <property type="entry name" value="PEROXISOMAL MEMBRANE PROTEIN 2, PXMP2 MPV17"/>
    <property type="match status" value="1"/>
</dbReference>
<protein>
    <submittedName>
        <fullName evidence="8">Uncharacterized protein</fullName>
    </submittedName>
</protein>